<feature type="region of interest" description="Disordered" evidence="1">
    <location>
        <begin position="591"/>
        <end position="617"/>
    </location>
</feature>
<dbReference type="InterPro" id="IPR011666">
    <property type="entry name" value="DUF1604"/>
</dbReference>
<dbReference type="GO" id="GO:0005634">
    <property type="term" value="C:nucleus"/>
    <property type="evidence" value="ECO:0007669"/>
    <property type="project" value="TreeGrafter"/>
</dbReference>
<feature type="compositionally biased region" description="Basic and acidic residues" evidence="1">
    <location>
        <begin position="878"/>
        <end position="891"/>
    </location>
</feature>
<dbReference type="Pfam" id="PF01585">
    <property type="entry name" value="G-patch"/>
    <property type="match status" value="1"/>
</dbReference>
<evidence type="ECO:0000313" key="3">
    <source>
        <dbReference type="EMBL" id="OBZ74164.1"/>
    </source>
</evidence>
<feature type="region of interest" description="Disordered" evidence="1">
    <location>
        <begin position="821"/>
        <end position="913"/>
    </location>
</feature>
<dbReference type="PANTHER" id="PTHR13384">
    <property type="entry name" value="G PATCH DOMAIN-CONTAINING PROTEIN 1"/>
    <property type="match status" value="1"/>
</dbReference>
<dbReference type="OrthoDB" id="20507at2759"/>
<gene>
    <name evidence="3" type="primary">GPATCH1</name>
    <name evidence="3" type="ORF">A0H81_06208</name>
</gene>
<dbReference type="EMBL" id="LUGG01000006">
    <property type="protein sequence ID" value="OBZ74164.1"/>
    <property type="molecule type" value="Genomic_DNA"/>
</dbReference>
<feature type="compositionally biased region" description="Basic and acidic residues" evidence="1">
    <location>
        <begin position="591"/>
        <end position="600"/>
    </location>
</feature>
<feature type="compositionally biased region" description="Basic and acidic residues" evidence="1">
    <location>
        <begin position="948"/>
        <end position="963"/>
    </location>
</feature>
<dbReference type="GO" id="GO:0006397">
    <property type="term" value="P:mRNA processing"/>
    <property type="evidence" value="ECO:0007669"/>
    <property type="project" value="InterPro"/>
</dbReference>
<feature type="compositionally biased region" description="Acidic residues" evidence="1">
    <location>
        <begin position="753"/>
        <end position="766"/>
    </location>
</feature>
<dbReference type="Proteomes" id="UP000092993">
    <property type="component" value="Unassembled WGS sequence"/>
</dbReference>
<feature type="compositionally biased region" description="Basic and acidic residues" evidence="1">
    <location>
        <begin position="608"/>
        <end position="617"/>
    </location>
</feature>
<dbReference type="InterPro" id="IPR000467">
    <property type="entry name" value="G_patch_dom"/>
</dbReference>
<feature type="region of interest" description="Disordered" evidence="1">
    <location>
        <begin position="753"/>
        <end position="786"/>
    </location>
</feature>
<evidence type="ECO:0000313" key="4">
    <source>
        <dbReference type="Proteomes" id="UP000092993"/>
    </source>
</evidence>
<feature type="compositionally biased region" description="Basic and acidic residues" evidence="1">
    <location>
        <begin position="830"/>
        <end position="849"/>
    </location>
</feature>
<dbReference type="Pfam" id="PF26093">
    <property type="entry name" value="HTH_TGH"/>
    <property type="match status" value="1"/>
</dbReference>
<sequence>MTSRLKRKLNDLGVDSTSAKANESFCLIGTPLPPLEKSKDTGEFVPLWKQDVRDEKGRRRLHGAFTGGFSAGYFNTVGSKEGWTPSTFVSSRADRAKQKAARPEDFMDEEDLAELQDSRKLVDEHDEMDFGGTEAELRRRAGVGAEEEQEDSITAALQASLAPAPKDSVGAKILKKMGWRLGQGIGPRLTYAQRKAQDAGFLDPSKEVEGNEDDVEEAKKHMYPRRDTPVVLAPRKESPHGLGYVPGMGLHESVGLESGTDGRRKGPSISAGFGLGALNYAEEDDIDVYDGGVGGHGRTRMAYDAAHADEDHTAIGSSGMRRGKYQQPVSITKSWTIGLLSDALFDKRVTQTVTQTFSDGRLVLKGFILSDKPVAEDRWFPIPEVPKGWSPNPRRVWDEGKNKENIAVLKEDKTKHLPYTHAEWKSSFMSADERGSLLGETPLPSQPRSVFEFLSQKDRERLEHIRKNLPGPASRTLSFSSSLQPSGGLHIPHLHPSVAKAALQGFQPFTSDPVKQSRYTAFLNSQASHDPSAPADHVGIDLSPGQRIEDFNKELADYAKAATVFKPLSAAMAGRFRTAVIVESGPTIIEGLHKPEPKVEGEDENQKEEEKQEEDPKMGAIRLGMYGPLTREVTPWQPAKLLCKRFGVKEPEVEMAAVDTSKEFDFATAAAAKKEGWEPETAMAAGATSSRQASVAPAALGAITDGSNGDGTRHNGPRNLANVGLGEDEDQGRDTLTYQRPAMDIFKAIFASDDEDSDEEGAEDMQEDVKLEEPEQAISGPSSGVVMAEPAPAHIAVGDSAGTLYATLPIASTATEKVDLASFKPTFVLRSERESRQDKSKDKNKDKRDREKKKRKAALMSFDVEEDGVIPSLGAPASRRDKDKDRDGGTERKKKKRKEKEKEKKEDEDDDSMWVEKPAPDIVKSLLVQRIPVASADKALDNVPSRPDGVESARGRKRAIDFM</sequence>
<dbReference type="PROSITE" id="PS50174">
    <property type="entry name" value="G_PATCH"/>
    <property type="match status" value="1"/>
</dbReference>
<dbReference type="AlphaFoldDB" id="A0A1C7MGK5"/>
<organism evidence="3 4">
    <name type="scientific">Grifola frondosa</name>
    <name type="common">Maitake</name>
    <name type="synonym">Polyporus frondosus</name>
    <dbReference type="NCBI Taxonomy" id="5627"/>
    <lineage>
        <taxon>Eukaryota</taxon>
        <taxon>Fungi</taxon>
        <taxon>Dikarya</taxon>
        <taxon>Basidiomycota</taxon>
        <taxon>Agaricomycotina</taxon>
        <taxon>Agaricomycetes</taxon>
        <taxon>Polyporales</taxon>
        <taxon>Grifolaceae</taxon>
        <taxon>Grifola</taxon>
    </lineage>
</organism>
<comment type="caution">
    <text evidence="3">The sequence shown here is derived from an EMBL/GenBank/DDBJ whole genome shotgun (WGS) entry which is preliminary data.</text>
</comment>
<dbReference type="PANTHER" id="PTHR13384:SF19">
    <property type="entry name" value="G PATCH DOMAIN-CONTAINING PROTEIN 1"/>
    <property type="match status" value="1"/>
</dbReference>
<evidence type="ECO:0000259" key="2">
    <source>
        <dbReference type="PROSITE" id="PS50174"/>
    </source>
</evidence>
<dbReference type="GO" id="GO:0003723">
    <property type="term" value="F:RNA binding"/>
    <property type="evidence" value="ECO:0007669"/>
    <property type="project" value="TreeGrafter"/>
</dbReference>
<keyword evidence="4" id="KW-1185">Reference proteome</keyword>
<name>A0A1C7MGK5_GRIFR</name>
<reference evidence="3 4" key="1">
    <citation type="submission" date="2016-03" db="EMBL/GenBank/DDBJ databases">
        <title>Whole genome sequencing of Grifola frondosa 9006-11.</title>
        <authorList>
            <person name="Min B."/>
            <person name="Park H."/>
            <person name="Kim J.-G."/>
            <person name="Cho H."/>
            <person name="Oh Y.-L."/>
            <person name="Kong W.-S."/>
            <person name="Choi I.-G."/>
        </authorList>
    </citation>
    <scope>NUCLEOTIDE SEQUENCE [LARGE SCALE GENOMIC DNA]</scope>
    <source>
        <strain evidence="3 4">9006-11</strain>
    </source>
</reference>
<evidence type="ECO:0000256" key="1">
    <source>
        <dbReference type="SAM" id="MobiDB-lite"/>
    </source>
</evidence>
<proteinExistence type="predicted"/>
<dbReference type="STRING" id="5627.A0A1C7MGK5"/>
<dbReference type="Pfam" id="PF07713">
    <property type="entry name" value="DUF1604"/>
    <property type="match status" value="1"/>
</dbReference>
<feature type="region of interest" description="Disordered" evidence="1">
    <location>
        <begin position="939"/>
        <end position="963"/>
    </location>
</feature>
<dbReference type="OMA" id="QLWQQHA"/>
<protein>
    <submittedName>
        <fullName evidence="3">G patch domain-containing protein 1</fullName>
    </submittedName>
</protein>
<accession>A0A1C7MGK5</accession>
<feature type="domain" description="G-patch" evidence="2">
    <location>
        <begin position="166"/>
        <end position="204"/>
    </location>
</feature>